<evidence type="ECO:0000313" key="2">
    <source>
        <dbReference type="EMBL" id="QLK26064.1"/>
    </source>
</evidence>
<dbReference type="OrthoDB" id="204188at2157"/>
<keyword evidence="1" id="KW-0812">Transmembrane</keyword>
<name>A0A7D6GUY0_9EURY</name>
<feature type="transmembrane region" description="Helical" evidence="1">
    <location>
        <begin position="103"/>
        <end position="125"/>
    </location>
</feature>
<gene>
    <name evidence="2" type="ORF">HYG81_00045</name>
</gene>
<feature type="transmembrane region" description="Helical" evidence="1">
    <location>
        <begin position="64"/>
        <end position="83"/>
    </location>
</feature>
<organism evidence="2 3">
    <name type="scientific">Natrinema zhouii</name>
    <dbReference type="NCBI Taxonomy" id="1710539"/>
    <lineage>
        <taxon>Archaea</taxon>
        <taxon>Methanobacteriati</taxon>
        <taxon>Methanobacteriota</taxon>
        <taxon>Stenosarchaea group</taxon>
        <taxon>Halobacteria</taxon>
        <taxon>Halobacteriales</taxon>
        <taxon>Natrialbaceae</taxon>
        <taxon>Natrinema</taxon>
    </lineage>
</organism>
<accession>A0A7D6GUY0</accession>
<dbReference type="AlphaFoldDB" id="A0A7D6GUY0"/>
<evidence type="ECO:0000313" key="3">
    <source>
        <dbReference type="Proteomes" id="UP000510869"/>
    </source>
</evidence>
<dbReference type="KEGG" id="nay:HYG81_00045"/>
<dbReference type="GeneID" id="56141548"/>
<protein>
    <submittedName>
        <fullName evidence="2">Uncharacterized protein</fullName>
    </submittedName>
</protein>
<evidence type="ECO:0000256" key="1">
    <source>
        <dbReference type="SAM" id="Phobius"/>
    </source>
</evidence>
<sequence length="146" mass="15474">MDQRIIVTTPFLVYLAFCGLFGLALSTVAAPLTQGQPAFIAIVGLVGPLVAIGLIWVRNYAYGAPVLVSTMLTNAWFVVYFFFIHDNPGNVFAVSGDGSTAYLAATAGLIAGSLFTAGVGCWLWYCESPGFRSAIDRLVGPSNVED</sequence>
<feature type="transmembrane region" description="Helical" evidence="1">
    <location>
        <begin position="38"/>
        <end position="57"/>
    </location>
</feature>
<keyword evidence="1" id="KW-0472">Membrane</keyword>
<reference evidence="2 3" key="1">
    <citation type="submission" date="2020-07" db="EMBL/GenBank/DDBJ databases">
        <title>Natrinema (YPL30) sp. nov. and Haloterrigena xxxxxx (YPL8) sp. nov., isolated from a salt mine.</title>
        <authorList>
            <person name="Cui H."/>
        </authorList>
    </citation>
    <scope>NUCLEOTIDE SEQUENCE [LARGE SCALE GENOMIC DNA]</scope>
    <source>
        <strain evidence="2 3">YPL13</strain>
    </source>
</reference>
<keyword evidence="3" id="KW-1185">Reference proteome</keyword>
<proteinExistence type="predicted"/>
<dbReference type="EMBL" id="CP059154">
    <property type="protein sequence ID" value="QLK26064.1"/>
    <property type="molecule type" value="Genomic_DNA"/>
</dbReference>
<feature type="transmembrane region" description="Helical" evidence="1">
    <location>
        <begin position="12"/>
        <end position="32"/>
    </location>
</feature>
<dbReference type="RefSeq" id="WP_180841244.1">
    <property type="nucleotide sequence ID" value="NZ_CP059154.1"/>
</dbReference>
<dbReference type="Proteomes" id="UP000510869">
    <property type="component" value="Chromosome"/>
</dbReference>
<keyword evidence="1" id="KW-1133">Transmembrane helix</keyword>